<evidence type="ECO:0000313" key="9">
    <source>
        <dbReference type="Proteomes" id="UP000001819"/>
    </source>
</evidence>
<keyword evidence="5" id="KW-0328">Glycosyltransferase</keyword>
<dbReference type="Pfam" id="PF04101">
    <property type="entry name" value="Glyco_tran_28_C"/>
    <property type="match status" value="1"/>
</dbReference>
<reference evidence="9" key="1">
    <citation type="submission" date="2024-06" db="UniProtKB">
        <authorList>
            <consortium name="RefSeq"/>
        </authorList>
    </citation>
    <scope>NUCLEOTIDE SEQUENCE [LARGE SCALE GENOMIC DNA]</scope>
    <source>
        <strain evidence="9">MV2-25</strain>
    </source>
</reference>
<dbReference type="InterPro" id="IPR039042">
    <property type="entry name" value="Alg13-like"/>
</dbReference>
<evidence type="ECO:0000256" key="6">
    <source>
        <dbReference type="ARBA" id="ARBA00022679"/>
    </source>
</evidence>
<evidence type="ECO:0000259" key="8">
    <source>
        <dbReference type="Pfam" id="PF04101"/>
    </source>
</evidence>
<comment type="subcellular location">
    <subcellularLocation>
        <location evidence="1">Endoplasmic reticulum</location>
    </subcellularLocation>
</comment>
<evidence type="ECO:0000256" key="3">
    <source>
        <dbReference type="ARBA" id="ARBA00012614"/>
    </source>
</evidence>
<organism evidence="9 10">
    <name type="scientific">Drosophila pseudoobscura pseudoobscura</name>
    <name type="common">Fruit fly</name>
    <dbReference type="NCBI Taxonomy" id="46245"/>
    <lineage>
        <taxon>Eukaryota</taxon>
        <taxon>Metazoa</taxon>
        <taxon>Ecdysozoa</taxon>
        <taxon>Arthropoda</taxon>
        <taxon>Hexapoda</taxon>
        <taxon>Insecta</taxon>
        <taxon>Pterygota</taxon>
        <taxon>Neoptera</taxon>
        <taxon>Endopterygota</taxon>
        <taxon>Diptera</taxon>
        <taxon>Brachycera</taxon>
        <taxon>Muscomorpha</taxon>
        <taxon>Ephydroidea</taxon>
        <taxon>Drosophilidae</taxon>
        <taxon>Drosophila</taxon>
        <taxon>Sophophora</taxon>
    </lineage>
</organism>
<name>A0A6I8UND3_DROPS</name>
<evidence type="ECO:0000313" key="10">
    <source>
        <dbReference type="RefSeq" id="XP_001358297.3"/>
    </source>
</evidence>
<dbReference type="InterPro" id="IPR007235">
    <property type="entry name" value="Glyco_trans_28_C"/>
</dbReference>
<dbReference type="EC" id="2.4.1.141" evidence="3"/>
<dbReference type="PANTHER" id="PTHR12867:SF6">
    <property type="entry name" value="N-ACETYLGLUCOSAMINYLDIPHOSPHODOLICHOL N-ACETYLGLUCOSAMINYLTRANSFERASE"/>
    <property type="match status" value="1"/>
</dbReference>
<dbReference type="GO" id="GO:0004577">
    <property type="term" value="F:N-acetylglucosaminyldiphosphodolichol N-acetylglucosaminyltransferase activity"/>
    <property type="evidence" value="ECO:0007669"/>
    <property type="project" value="UniProtKB-EC"/>
</dbReference>
<keyword evidence="7" id="KW-0256">Endoplasmic reticulum</keyword>
<dbReference type="FunCoup" id="A0A6I8UND3">
    <property type="interactions" value="754"/>
</dbReference>
<reference evidence="10" key="2">
    <citation type="submission" date="2025-08" db="UniProtKB">
        <authorList>
            <consortium name="RefSeq"/>
        </authorList>
    </citation>
    <scope>IDENTIFICATION</scope>
    <source>
        <strain evidence="10">MV-25-SWS-2005</strain>
        <tissue evidence="10">Whole body</tissue>
    </source>
</reference>
<proteinExistence type="inferred from homology"/>
<keyword evidence="9" id="KW-1185">Reference proteome</keyword>
<dbReference type="Gene3D" id="3.40.50.2000">
    <property type="entry name" value="Glycogen Phosphorylase B"/>
    <property type="match status" value="1"/>
</dbReference>
<evidence type="ECO:0000256" key="5">
    <source>
        <dbReference type="ARBA" id="ARBA00022676"/>
    </source>
</evidence>
<dbReference type="GO" id="GO:0005783">
    <property type="term" value="C:endoplasmic reticulum"/>
    <property type="evidence" value="ECO:0007669"/>
    <property type="project" value="UniProtKB-SubCell"/>
</dbReference>
<dbReference type="KEGG" id="dpo:4801162"/>
<evidence type="ECO:0000256" key="4">
    <source>
        <dbReference type="ARBA" id="ARBA00017468"/>
    </source>
</evidence>
<sequence>MHLKTVYVTVGTTKFDALIKAVASEAALEALQSRECRKLILQHGNSEPVPADVSRRISQQYGIQLEQYTFRPNIEDIKASDLIIGHAGAGTCMDILTNGKAGLIVVNDELMDNHQQELATQLASEQYLYYCKPSQLAVQLATLDFASLRAYESASENMLKFVNALDELMANRWSHSANK</sequence>
<dbReference type="SUPFAM" id="SSF53756">
    <property type="entry name" value="UDP-Glycosyltransferase/glycogen phosphorylase"/>
    <property type="match status" value="1"/>
</dbReference>
<evidence type="ECO:0000256" key="7">
    <source>
        <dbReference type="ARBA" id="ARBA00022824"/>
    </source>
</evidence>
<dbReference type="Proteomes" id="UP000001819">
    <property type="component" value="Chromosome 2"/>
</dbReference>
<evidence type="ECO:0000256" key="2">
    <source>
        <dbReference type="ARBA" id="ARBA00006962"/>
    </source>
</evidence>
<keyword evidence="6 10" id="KW-0808">Transferase</keyword>
<dbReference type="GO" id="GO:0006488">
    <property type="term" value="P:dolichol-linked oligosaccharide biosynthetic process"/>
    <property type="evidence" value="ECO:0007669"/>
    <property type="project" value="InterPro"/>
</dbReference>
<evidence type="ECO:0000256" key="1">
    <source>
        <dbReference type="ARBA" id="ARBA00004240"/>
    </source>
</evidence>
<accession>A0A6I8UND3</accession>
<comment type="similarity">
    <text evidence="2">Belongs to the glycosyltransferase 28 family.</text>
</comment>
<feature type="domain" description="Glycosyl transferase family 28 C-terminal" evidence="8">
    <location>
        <begin position="5"/>
        <end position="165"/>
    </location>
</feature>
<gene>
    <name evidence="10" type="primary">Alg13</name>
</gene>
<dbReference type="AlphaFoldDB" id="A0A6I8UND3"/>
<dbReference type="RefSeq" id="XP_001358297.3">
    <property type="nucleotide sequence ID" value="XM_001358260.4"/>
</dbReference>
<protein>
    <recommendedName>
        <fullName evidence="4">UDP-N-acetylglucosamine transferase subunit ALG13</fullName>
        <ecNumber evidence="3">2.4.1.141</ecNumber>
    </recommendedName>
</protein>
<dbReference type="PANTHER" id="PTHR12867">
    <property type="entry name" value="GLYCOSYL TRANSFERASE-RELATED"/>
    <property type="match status" value="1"/>
</dbReference>
<dbReference type="InParanoid" id="A0A6I8UND3"/>